<evidence type="ECO:0000313" key="1">
    <source>
        <dbReference type="EMBL" id="KKL28821.1"/>
    </source>
</evidence>
<dbReference type="AlphaFoldDB" id="A0A0F9EG75"/>
<sequence length="74" mass="8414">MHRRQTVKGDAGRTHKPFETPFPLPCPKCGQPKAVQGFPCARCERVIDSQPKVQVFYCPHPDCRFKYNRQALGG</sequence>
<gene>
    <name evidence="1" type="ORF">LCGC14_2371300</name>
</gene>
<comment type="caution">
    <text evidence="1">The sequence shown here is derived from an EMBL/GenBank/DDBJ whole genome shotgun (WGS) entry which is preliminary data.</text>
</comment>
<accession>A0A0F9EG75</accession>
<proteinExistence type="predicted"/>
<name>A0A0F9EG75_9ZZZZ</name>
<dbReference type="EMBL" id="LAZR01034959">
    <property type="protein sequence ID" value="KKL28821.1"/>
    <property type="molecule type" value="Genomic_DNA"/>
</dbReference>
<organism evidence="1">
    <name type="scientific">marine sediment metagenome</name>
    <dbReference type="NCBI Taxonomy" id="412755"/>
    <lineage>
        <taxon>unclassified sequences</taxon>
        <taxon>metagenomes</taxon>
        <taxon>ecological metagenomes</taxon>
    </lineage>
</organism>
<protein>
    <submittedName>
        <fullName evidence="1">Uncharacterized protein</fullName>
    </submittedName>
</protein>
<reference evidence="1" key="1">
    <citation type="journal article" date="2015" name="Nature">
        <title>Complex archaea that bridge the gap between prokaryotes and eukaryotes.</title>
        <authorList>
            <person name="Spang A."/>
            <person name="Saw J.H."/>
            <person name="Jorgensen S.L."/>
            <person name="Zaremba-Niedzwiedzka K."/>
            <person name="Martijn J."/>
            <person name="Lind A.E."/>
            <person name="van Eijk R."/>
            <person name="Schleper C."/>
            <person name="Guy L."/>
            <person name="Ettema T.J."/>
        </authorList>
    </citation>
    <scope>NUCLEOTIDE SEQUENCE</scope>
</reference>